<feature type="compositionally biased region" description="Polar residues" evidence="2">
    <location>
        <begin position="280"/>
        <end position="289"/>
    </location>
</feature>
<dbReference type="Pfam" id="PF13585">
    <property type="entry name" value="CHU_C"/>
    <property type="match status" value="1"/>
</dbReference>
<dbReference type="SUPFAM" id="SSF49265">
    <property type="entry name" value="Fibronectin type III"/>
    <property type="match status" value="1"/>
</dbReference>
<evidence type="ECO:0000259" key="3">
    <source>
        <dbReference type="PROSITE" id="PS50853"/>
    </source>
</evidence>
<dbReference type="InterPro" id="IPR036116">
    <property type="entry name" value="FN3_sf"/>
</dbReference>
<dbReference type="NCBIfam" id="TIGR04131">
    <property type="entry name" value="Bac_Flav_CTERM"/>
    <property type="match status" value="1"/>
</dbReference>
<organism evidence="4 5">
    <name type="scientific">Emticicia oligotrophica (strain DSM 17448 / CIP 109782 / MTCC 6937 / GPTSA100-15)</name>
    <dbReference type="NCBI Taxonomy" id="929562"/>
    <lineage>
        <taxon>Bacteria</taxon>
        <taxon>Pseudomonadati</taxon>
        <taxon>Bacteroidota</taxon>
        <taxon>Cytophagia</taxon>
        <taxon>Cytophagales</taxon>
        <taxon>Leadbetterellaceae</taxon>
        <taxon>Emticicia</taxon>
    </lineage>
</organism>
<dbReference type="InterPro" id="IPR003961">
    <property type="entry name" value="FN3_dom"/>
</dbReference>
<dbReference type="Gene3D" id="2.60.40.10">
    <property type="entry name" value="Immunoglobulins"/>
    <property type="match status" value="1"/>
</dbReference>
<dbReference type="PROSITE" id="PS50853">
    <property type="entry name" value="FN3"/>
    <property type="match status" value="1"/>
</dbReference>
<feature type="domain" description="Fibronectin type-III" evidence="3">
    <location>
        <begin position="319"/>
        <end position="406"/>
    </location>
</feature>
<dbReference type="InterPro" id="IPR050991">
    <property type="entry name" value="ECM_Regulatory_Proteins"/>
</dbReference>
<dbReference type="EMBL" id="CP002961">
    <property type="protein sequence ID" value="AFK04096.1"/>
    <property type="molecule type" value="Genomic_DNA"/>
</dbReference>
<dbReference type="InterPro" id="IPR013783">
    <property type="entry name" value="Ig-like_fold"/>
</dbReference>
<dbReference type="Pfam" id="PF00041">
    <property type="entry name" value="fn3"/>
    <property type="match status" value="1"/>
</dbReference>
<evidence type="ECO:0000256" key="1">
    <source>
        <dbReference type="ARBA" id="ARBA00022737"/>
    </source>
</evidence>
<keyword evidence="1" id="KW-0677">Repeat</keyword>
<evidence type="ECO:0000313" key="5">
    <source>
        <dbReference type="Proteomes" id="UP000002875"/>
    </source>
</evidence>
<evidence type="ECO:0000256" key="2">
    <source>
        <dbReference type="SAM" id="MobiDB-lite"/>
    </source>
</evidence>
<feature type="region of interest" description="Disordered" evidence="2">
    <location>
        <begin position="270"/>
        <end position="289"/>
    </location>
</feature>
<dbReference type="PANTHER" id="PTHR46708:SF2">
    <property type="entry name" value="FIBRONECTIN TYPE-III DOMAIN-CONTAINING PROTEIN"/>
    <property type="match status" value="1"/>
</dbReference>
<dbReference type="CDD" id="cd00063">
    <property type="entry name" value="FN3"/>
    <property type="match status" value="1"/>
</dbReference>
<reference evidence="4 5" key="1">
    <citation type="submission" date="2011-07" db="EMBL/GenBank/DDBJ databases">
        <title>The complete genome of chromosome of Emticicia oligotrophica DSM 17448.</title>
        <authorList>
            <consortium name="US DOE Joint Genome Institute (JGI-PGF)"/>
            <person name="Lucas S."/>
            <person name="Han J."/>
            <person name="Lapidus A."/>
            <person name="Bruce D."/>
            <person name="Goodwin L."/>
            <person name="Pitluck S."/>
            <person name="Peters L."/>
            <person name="Kyrpides N."/>
            <person name="Mavromatis K."/>
            <person name="Ivanova N."/>
            <person name="Ovchinnikova G."/>
            <person name="Teshima H."/>
            <person name="Detter J.C."/>
            <person name="Tapia R."/>
            <person name="Han C."/>
            <person name="Land M."/>
            <person name="Hauser L."/>
            <person name="Markowitz V."/>
            <person name="Cheng J.-F."/>
            <person name="Hugenholtz P."/>
            <person name="Woyke T."/>
            <person name="Wu D."/>
            <person name="Tindall B."/>
            <person name="Pomrenke H."/>
            <person name="Brambilla E."/>
            <person name="Klenk H.-P."/>
            <person name="Eisen J.A."/>
        </authorList>
    </citation>
    <scope>NUCLEOTIDE SEQUENCE [LARGE SCALE GENOMIC DNA]</scope>
    <source>
        <strain evidence="4 5">DSM 17448</strain>
    </source>
</reference>
<dbReference type="Proteomes" id="UP000002875">
    <property type="component" value="Chromosome"/>
</dbReference>
<dbReference type="RefSeq" id="WP_015029790.1">
    <property type="nucleotide sequence ID" value="NC_018748.1"/>
</dbReference>
<name>A0ABN4ARX4_EMTOG</name>
<proteinExistence type="predicted"/>
<evidence type="ECO:0000313" key="4">
    <source>
        <dbReference type="EMBL" id="AFK04096.1"/>
    </source>
</evidence>
<dbReference type="PANTHER" id="PTHR46708">
    <property type="entry name" value="TENASCIN"/>
    <property type="match status" value="1"/>
</dbReference>
<accession>A0ABN4ARX4</accession>
<keyword evidence="5" id="KW-1185">Reference proteome</keyword>
<gene>
    <name evidence="4" type="ordered locus">Emtol_2963</name>
</gene>
<protein>
    <submittedName>
        <fullName evidence="4">Fibronectin type III domain protein</fullName>
    </submittedName>
</protein>
<dbReference type="SMART" id="SM00060">
    <property type="entry name" value="FN3"/>
    <property type="match status" value="2"/>
</dbReference>
<dbReference type="InterPro" id="IPR026341">
    <property type="entry name" value="T9SS_type_B"/>
</dbReference>
<sequence length="684" mass="75138">MSRFKYLLFWLGAFFFISFSTLGQQETKPVQCTTTGAAVYGIRTIGGSFIMDPEFGCLNPSDPNATVTVTVKNPLSPTGNTTNNLGYIFDLKDNRSLAATFPPLQTSWTVSTPGKYWILQSGNENSETYITCKYFEVIKPEDPDISVSSCAPNSITVEFLATPKNRKHGSYEIDWGDGNKEPITDLTNFPIVVPHLYNSTPTTKPSIITKYISGTNTSACSKSYTFELNIPPKLTELEGLSSGTIVKITMKEGNENKDYNLEQKTNNGTWIDTGKKMKRNSGQPSATLDVNGLNGSNEYCFRLKANDGCTNPTLSNEVCSIVPKANITSTKSATINWNTPDPSVSSYTVDFSESPTGANANTDVPSPPTATTYTLNNLDCRKKYNFQITAFIGPASNQVIIKSPSILIDPAITIQLPAKTTGTVSVSNSNTINFKLFSTKESKYIFYRSVGGSSNFVEVMRTPDDFYDDIGVDPAKQQYCYKVAYQDECGNTSDLSPAFCSIFANSNQDNILSWTDFSVPSSTLPVQYYIESFEPGGNILNVNISTNNYIELKQQIEDIINLPNANGAATFRVKAVQGSYSAYSNDYTFILPVQLYIPSAFTPNTDGSNDAFVAKGRFIVKYNLEIYDRWGNVIFESNDLNISWDGTTTDGITQAPPGNYGFKIWGLDVGGNKFQKTGSIVLLK</sequence>